<protein>
    <recommendedName>
        <fullName evidence="5">DUF4190 domain-containing protein</fullName>
    </recommendedName>
</protein>
<evidence type="ECO:0000313" key="3">
    <source>
        <dbReference type="EMBL" id="NYI99704.1"/>
    </source>
</evidence>
<dbReference type="RefSeq" id="WP_179666320.1">
    <property type="nucleotide sequence ID" value="NZ_JACCFP010000001.1"/>
</dbReference>
<dbReference type="AlphaFoldDB" id="A0A853BX63"/>
<evidence type="ECO:0000313" key="4">
    <source>
        <dbReference type="Proteomes" id="UP000530424"/>
    </source>
</evidence>
<reference evidence="3 4" key="1">
    <citation type="submission" date="2020-07" db="EMBL/GenBank/DDBJ databases">
        <title>Sequencing the genomes of 1000 actinobacteria strains.</title>
        <authorList>
            <person name="Klenk H.-P."/>
        </authorList>
    </citation>
    <scope>NUCLEOTIDE SEQUENCE [LARGE SCALE GENOMIC DNA]</scope>
    <source>
        <strain evidence="3 4">DSM 103833</strain>
    </source>
</reference>
<gene>
    <name evidence="3" type="ORF">HNR19_000403</name>
</gene>
<feature type="compositionally biased region" description="Low complexity" evidence="1">
    <location>
        <begin position="1"/>
        <end position="17"/>
    </location>
</feature>
<sequence>MSQQPPYDPYQPGQPHQPEQPYAAPQNPVYGYGYGVNHGGATTSLVLGITSIAVAVIGGCMCLFLGSLAAVIGPFGIWQAVKARREIDAAPAQYGNRGNAVGGLVTSIIGTVLGGLVVVASILVIAFYGFVFSAATMG</sequence>
<comment type="caution">
    <text evidence="3">The sequence shown here is derived from an EMBL/GenBank/DDBJ whole genome shotgun (WGS) entry which is preliminary data.</text>
</comment>
<feature type="region of interest" description="Disordered" evidence="1">
    <location>
        <begin position="1"/>
        <end position="22"/>
    </location>
</feature>
<evidence type="ECO:0008006" key="5">
    <source>
        <dbReference type="Google" id="ProtNLM"/>
    </source>
</evidence>
<evidence type="ECO:0000256" key="2">
    <source>
        <dbReference type="SAM" id="Phobius"/>
    </source>
</evidence>
<keyword evidence="2" id="KW-0472">Membrane</keyword>
<dbReference type="EMBL" id="JACCFP010000001">
    <property type="protein sequence ID" value="NYI99704.1"/>
    <property type="molecule type" value="Genomic_DNA"/>
</dbReference>
<keyword evidence="2" id="KW-1133">Transmembrane helix</keyword>
<keyword evidence="4" id="KW-1185">Reference proteome</keyword>
<dbReference type="Proteomes" id="UP000530424">
    <property type="component" value="Unassembled WGS sequence"/>
</dbReference>
<organism evidence="3 4">
    <name type="scientific">Nocardioides thalensis</name>
    <dbReference type="NCBI Taxonomy" id="1914755"/>
    <lineage>
        <taxon>Bacteria</taxon>
        <taxon>Bacillati</taxon>
        <taxon>Actinomycetota</taxon>
        <taxon>Actinomycetes</taxon>
        <taxon>Propionibacteriales</taxon>
        <taxon>Nocardioidaceae</taxon>
        <taxon>Nocardioides</taxon>
    </lineage>
</organism>
<feature type="transmembrane region" description="Helical" evidence="2">
    <location>
        <begin position="45"/>
        <end position="78"/>
    </location>
</feature>
<feature type="transmembrane region" description="Helical" evidence="2">
    <location>
        <begin position="99"/>
        <end position="132"/>
    </location>
</feature>
<accession>A0A853BX63</accession>
<keyword evidence="2" id="KW-0812">Transmembrane</keyword>
<evidence type="ECO:0000256" key="1">
    <source>
        <dbReference type="SAM" id="MobiDB-lite"/>
    </source>
</evidence>
<name>A0A853BX63_9ACTN</name>
<proteinExistence type="predicted"/>